<organism evidence="2 3">
    <name type="scientific">Schaedlerella arabinosiphila</name>
    <dbReference type="NCBI Taxonomy" id="2044587"/>
    <lineage>
        <taxon>Bacteria</taxon>
        <taxon>Bacillati</taxon>
        <taxon>Bacillota</taxon>
        <taxon>Clostridia</taxon>
        <taxon>Lachnospirales</taxon>
        <taxon>Lachnospiraceae</taxon>
        <taxon>Schaedlerella</taxon>
    </lineage>
</organism>
<keyword evidence="1" id="KW-0472">Membrane</keyword>
<feature type="transmembrane region" description="Helical" evidence="1">
    <location>
        <begin position="6"/>
        <end position="26"/>
    </location>
</feature>
<proteinExistence type="predicted"/>
<dbReference type="EMBL" id="RHJS01000002">
    <property type="protein sequence ID" value="RRK32735.1"/>
    <property type="molecule type" value="Genomic_DNA"/>
</dbReference>
<dbReference type="AlphaFoldDB" id="A0A3R8JP11"/>
<keyword evidence="1" id="KW-1133">Transmembrane helix</keyword>
<dbReference type="Proteomes" id="UP000274920">
    <property type="component" value="Unassembled WGS sequence"/>
</dbReference>
<gene>
    <name evidence="2" type="ORF">EBB54_16240</name>
</gene>
<protein>
    <submittedName>
        <fullName evidence="2">ABC transporter permease</fullName>
    </submittedName>
</protein>
<feature type="transmembrane region" description="Helical" evidence="1">
    <location>
        <begin position="179"/>
        <end position="196"/>
    </location>
</feature>
<feature type="transmembrane region" description="Helical" evidence="1">
    <location>
        <begin position="143"/>
        <end position="167"/>
    </location>
</feature>
<feature type="transmembrane region" description="Helical" evidence="1">
    <location>
        <begin position="238"/>
        <end position="259"/>
    </location>
</feature>
<keyword evidence="1" id="KW-0812">Transmembrane</keyword>
<accession>A0A3R8JP11</accession>
<dbReference type="RefSeq" id="WP_125128180.1">
    <property type="nucleotide sequence ID" value="NZ_RHJS01000002.1"/>
</dbReference>
<evidence type="ECO:0000313" key="3">
    <source>
        <dbReference type="Proteomes" id="UP000274920"/>
    </source>
</evidence>
<reference evidence="2" key="1">
    <citation type="submission" date="2018-10" db="EMBL/GenBank/DDBJ databases">
        <title>Schaedlerella arabinophila gen. nov. sp. nov., isolated from the mouse intestinal tract and comparative analysis with the genome of the closely related altered Schaedler flora strain ASF502.</title>
        <authorList>
            <person name="Miyake S."/>
            <person name="Soh M."/>
            <person name="Seedorf H."/>
        </authorList>
    </citation>
    <scope>NUCLEOTIDE SEQUENCE [LARGE SCALE GENOMIC DNA]</scope>
    <source>
        <strain evidence="2">DSM 106076</strain>
    </source>
</reference>
<name>A0A3R8JP11_9FIRM</name>
<sequence length="269" mass="29783">MREIKNVFANVLFWTGLAVLTAAFYLSGREYMGQLAVLFDGQEGEGPAVWIEVFQYCITAKNGMMFVPICAPLAAGACAEMELRSRYALFSCCRIGKRSYCRKKIWECVLPGGLMVFCSELLVLLLAFVRFYRLSPPPDGSEIGGIIGVILFSLGEGFLNGVLWAGAGGTAAVLARNPYIAYALPFVTFYVLTVFQERYYRSLFFLSPKCWADPVYFREAASKAALLIFGGCSENFDFGHVFCIGILSGMCAVCFRCFPGAVKRRLDLM</sequence>
<comment type="caution">
    <text evidence="2">The sequence shown here is derived from an EMBL/GenBank/DDBJ whole genome shotgun (WGS) entry which is preliminary data.</text>
</comment>
<feature type="transmembrane region" description="Helical" evidence="1">
    <location>
        <begin position="108"/>
        <end position="131"/>
    </location>
</feature>
<evidence type="ECO:0000313" key="2">
    <source>
        <dbReference type="EMBL" id="RRK32735.1"/>
    </source>
</evidence>
<evidence type="ECO:0000256" key="1">
    <source>
        <dbReference type="SAM" id="Phobius"/>
    </source>
</evidence>
<keyword evidence="3" id="KW-1185">Reference proteome</keyword>